<dbReference type="PROSITE" id="PS50110">
    <property type="entry name" value="RESPONSE_REGULATORY"/>
    <property type="match status" value="1"/>
</dbReference>
<dbReference type="PANTHER" id="PTHR45339:SF1">
    <property type="entry name" value="HYBRID SIGNAL TRANSDUCTION HISTIDINE KINASE J"/>
    <property type="match status" value="1"/>
</dbReference>
<dbReference type="InterPro" id="IPR001789">
    <property type="entry name" value="Sig_transdc_resp-reg_receiver"/>
</dbReference>
<dbReference type="PANTHER" id="PTHR45339">
    <property type="entry name" value="HYBRID SIGNAL TRANSDUCTION HISTIDINE KINASE J"/>
    <property type="match status" value="1"/>
</dbReference>
<evidence type="ECO:0000256" key="3">
    <source>
        <dbReference type="PROSITE-ProRule" id="PRU00169"/>
    </source>
</evidence>
<keyword evidence="2" id="KW-0902">Two-component regulatory system</keyword>
<dbReference type="OrthoDB" id="9793549at2"/>
<dbReference type="SMART" id="SM00448">
    <property type="entry name" value="REC"/>
    <property type="match status" value="1"/>
</dbReference>
<dbReference type="Gene3D" id="3.40.50.2300">
    <property type="match status" value="1"/>
</dbReference>
<dbReference type="EMBL" id="CP000155">
    <property type="protein sequence ID" value="ABC30973.1"/>
    <property type="molecule type" value="Genomic_DNA"/>
</dbReference>
<dbReference type="RefSeq" id="WP_011398040.1">
    <property type="nucleotide sequence ID" value="NC_007645.1"/>
</dbReference>
<keyword evidence="6" id="KW-1185">Reference proteome</keyword>
<feature type="modified residue" description="4-aspartylphosphate" evidence="3">
    <location>
        <position position="52"/>
    </location>
</feature>
<protein>
    <submittedName>
        <fullName evidence="5">FOG: CheY-like receiver</fullName>
    </submittedName>
</protein>
<dbReference type="Pfam" id="PF00072">
    <property type="entry name" value="Response_reg"/>
    <property type="match status" value="1"/>
</dbReference>
<proteinExistence type="predicted"/>
<keyword evidence="1 3" id="KW-0597">Phosphoprotein</keyword>
<evidence type="ECO:0000313" key="6">
    <source>
        <dbReference type="Proteomes" id="UP000000238"/>
    </source>
</evidence>
<gene>
    <name evidence="5" type="ordered locus">HCH_04265</name>
</gene>
<accession>Q2SEF1</accession>
<dbReference type="SUPFAM" id="SSF52172">
    <property type="entry name" value="CheY-like"/>
    <property type="match status" value="1"/>
</dbReference>
<name>Q2SEF1_HAHCH</name>
<feature type="domain" description="Response regulatory" evidence="4">
    <location>
        <begin position="3"/>
        <end position="118"/>
    </location>
</feature>
<dbReference type="eggNOG" id="COG0745">
    <property type="taxonomic scope" value="Bacteria"/>
</dbReference>
<dbReference type="STRING" id="349521.HCH_04265"/>
<dbReference type="HOGENOM" id="CLU_000445_69_17_6"/>
<dbReference type="KEGG" id="hch:HCH_04265"/>
<evidence type="ECO:0000256" key="1">
    <source>
        <dbReference type="ARBA" id="ARBA00022553"/>
    </source>
</evidence>
<evidence type="ECO:0000313" key="5">
    <source>
        <dbReference type="EMBL" id="ABC30973.1"/>
    </source>
</evidence>
<dbReference type="InterPro" id="IPR011006">
    <property type="entry name" value="CheY-like_superfamily"/>
</dbReference>
<evidence type="ECO:0000256" key="2">
    <source>
        <dbReference type="ARBA" id="ARBA00023012"/>
    </source>
</evidence>
<organism evidence="5 6">
    <name type="scientific">Hahella chejuensis (strain KCTC 2396)</name>
    <dbReference type="NCBI Taxonomy" id="349521"/>
    <lineage>
        <taxon>Bacteria</taxon>
        <taxon>Pseudomonadati</taxon>
        <taxon>Pseudomonadota</taxon>
        <taxon>Gammaproteobacteria</taxon>
        <taxon>Oceanospirillales</taxon>
        <taxon>Hahellaceae</taxon>
        <taxon>Hahella</taxon>
    </lineage>
</organism>
<dbReference type="GO" id="GO:0000160">
    <property type="term" value="P:phosphorelay signal transduction system"/>
    <property type="evidence" value="ECO:0007669"/>
    <property type="project" value="UniProtKB-KW"/>
</dbReference>
<dbReference type="Proteomes" id="UP000000238">
    <property type="component" value="Chromosome"/>
</dbReference>
<dbReference type="AlphaFoldDB" id="Q2SEF1"/>
<reference evidence="5 6" key="1">
    <citation type="journal article" date="2005" name="Nucleic Acids Res.">
        <title>Genomic blueprint of Hahella chejuensis, a marine microbe producing an algicidal agent.</title>
        <authorList>
            <person name="Jeong H."/>
            <person name="Yim J.H."/>
            <person name="Lee C."/>
            <person name="Choi S.-H."/>
            <person name="Park Y.K."/>
            <person name="Yoon S.H."/>
            <person name="Hur C.-G."/>
            <person name="Kang H.-Y."/>
            <person name="Kim D."/>
            <person name="Lee H.H."/>
            <person name="Park K.H."/>
            <person name="Park S.-H."/>
            <person name="Park H.-S."/>
            <person name="Lee H.K."/>
            <person name="Oh T.K."/>
            <person name="Kim J.F."/>
        </authorList>
    </citation>
    <scope>NUCLEOTIDE SEQUENCE [LARGE SCALE GENOMIC DNA]</scope>
    <source>
        <strain evidence="5 6">KCTC 2396</strain>
    </source>
</reference>
<sequence length="121" mass="13445">MTLLLIVEDNDMNADMLTRRLRRKGYEIALACDGGEAVTMAQECRPALILMDLSLPVMDGYEATRRIKESGRCDAPIIALTAHALSEDRDKALAAGCDDYETKPVNFPRLLEKIERFLAAS</sequence>
<evidence type="ECO:0000259" key="4">
    <source>
        <dbReference type="PROSITE" id="PS50110"/>
    </source>
</evidence>